<dbReference type="AlphaFoldDB" id="A0A6J4L8I8"/>
<evidence type="ECO:0000313" key="2">
    <source>
        <dbReference type="EMBL" id="CAA9325094.1"/>
    </source>
</evidence>
<feature type="region of interest" description="Disordered" evidence="1">
    <location>
        <begin position="140"/>
        <end position="172"/>
    </location>
</feature>
<feature type="region of interest" description="Disordered" evidence="1">
    <location>
        <begin position="83"/>
        <end position="116"/>
    </location>
</feature>
<gene>
    <name evidence="2" type="ORF">AVDCRST_MAG24-528</name>
</gene>
<proteinExistence type="predicted"/>
<feature type="compositionally biased region" description="Basic residues" evidence="1">
    <location>
        <begin position="157"/>
        <end position="172"/>
    </location>
</feature>
<feature type="compositionally biased region" description="Gly residues" evidence="1">
    <location>
        <begin position="145"/>
        <end position="156"/>
    </location>
</feature>
<sequence>MVEQHGAVGDPQRVVVGQRHHARAQLDAPGALGGGRDEDLRRADDLGAGGVVLADPHLVEAQAVEQLDQLEVALQAQRGVLDGGVEGSHEHPEAQPTAARSHLTSSVPRGAGRRARVHPPPLLRAAARGRGSVWGARLSRLAGPRGRGGTVGGGWQRRGRAHRSSAHPRRVSSCRTRCDRRDTPRHQSRTRRATCDFARSGRCGLASTPGGPYCPRHNI</sequence>
<dbReference type="EMBL" id="CADCUF010000072">
    <property type="protein sequence ID" value="CAA9325094.1"/>
    <property type="molecule type" value="Genomic_DNA"/>
</dbReference>
<evidence type="ECO:0000256" key="1">
    <source>
        <dbReference type="SAM" id="MobiDB-lite"/>
    </source>
</evidence>
<organism evidence="2">
    <name type="scientific">uncultured Nocardioidaceae bacterium</name>
    <dbReference type="NCBI Taxonomy" id="253824"/>
    <lineage>
        <taxon>Bacteria</taxon>
        <taxon>Bacillati</taxon>
        <taxon>Actinomycetota</taxon>
        <taxon>Actinomycetes</taxon>
        <taxon>Propionibacteriales</taxon>
        <taxon>Nocardioidaceae</taxon>
        <taxon>environmental samples</taxon>
    </lineage>
</organism>
<accession>A0A6J4L8I8</accession>
<protein>
    <submittedName>
        <fullName evidence="2">Uncharacterized protein</fullName>
    </submittedName>
</protein>
<reference evidence="2" key="1">
    <citation type="submission" date="2020-02" db="EMBL/GenBank/DDBJ databases">
        <authorList>
            <person name="Meier V. D."/>
        </authorList>
    </citation>
    <scope>NUCLEOTIDE SEQUENCE</scope>
    <source>
        <strain evidence="2">AVDCRST_MAG24</strain>
    </source>
</reference>
<feature type="region of interest" description="Disordered" evidence="1">
    <location>
        <begin position="1"/>
        <end position="41"/>
    </location>
</feature>
<name>A0A6J4L8I8_9ACTN</name>